<evidence type="ECO:0000256" key="1">
    <source>
        <dbReference type="SAM" id="MobiDB-lite"/>
    </source>
</evidence>
<comment type="caution">
    <text evidence="3">The sequence shown here is derived from an EMBL/GenBank/DDBJ whole genome shotgun (WGS) entry which is preliminary data.</text>
</comment>
<dbReference type="SUPFAM" id="SSF51045">
    <property type="entry name" value="WW domain"/>
    <property type="match status" value="1"/>
</dbReference>
<dbReference type="InterPro" id="IPR039881">
    <property type="entry name" value="PCIF1-like"/>
</dbReference>
<feature type="domain" description="WW" evidence="2">
    <location>
        <begin position="128"/>
        <end position="162"/>
    </location>
</feature>
<dbReference type="PANTHER" id="PTHR21727:SF0">
    <property type="entry name" value="MRNA (2'-O-METHYLADENOSINE-N(6)-)-METHYLTRANSFERASE"/>
    <property type="match status" value="1"/>
</dbReference>
<dbReference type="SMART" id="SM00456">
    <property type="entry name" value="WW"/>
    <property type="match status" value="1"/>
</dbReference>
<dbReference type="GO" id="GO:0099122">
    <property type="term" value="F:RNA polymerase II C-terminal domain binding"/>
    <property type="evidence" value="ECO:0007669"/>
    <property type="project" value="InterPro"/>
</dbReference>
<dbReference type="InterPro" id="IPR001202">
    <property type="entry name" value="WW_dom"/>
</dbReference>
<protein>
    <submittedName>
        <fullName evidence="3">mRNA (2'-O-methyladenosine-N(6)-)-methyltransferase</fullName>
    </submittedName>
</protein>
<dbReference type="GO" id="GO:0016422">
    <property type="term" value="F:mRNA (2'-O-methyladenosine-N6-)-methyltransferase activity"/>
    <property type="evidence" value="ECO:0007669"/>
    <property type="project" value="InterPro"/>
</dbReference>
<dbReference type="PROSITE" id="PS50020">
    <property type="entry name" value="WW_DOMAIN_2"/>
    <property type="match status" value="1"/>
</dbReference>
<accession>A0AAN8WR10</accession>
<dbReference type="Pfam" id="PF00397">
    <property type="entry name" value="WW"/>
    <property type="match status" value="1"/>
</dbReference>
<feature type="compositionally biased region" description="Pro residues" evidence="1">
    <location>
        <begin position="102"/>
        <end position="115"/>
    </location>
</feature>
<feature type="region of interest" description="Disordered" evidence="1">
    <location>
        <begin position="31"/>
        <end position="125"/>
    </location>
</feature>
<reference evidence="3 4" key="1">
    <citation type="submission" date="2023-11" db="EMBL/GenBank/DDBJ databases">
        <title>Halocaridina rubra genome assembly.</title>
        <authorList>
            <person name="Smith C."/>
        </authorList>
    </citation>
    <scope>NUCLEOTIDE SEQUENCE [LARGE SCALE GENOMIC DNA]</scope>
    <source>
        <strain evidence="3">EP-1</strain>
        <tissue evidence="3">Whole</tissue>
    </source>
</reference>
<dbReference type="PANTHER" id="PTHR21727">
    <property type="entry name" value="PHOSPHORYLATED CTD INTERACTING FACTOR 1"/>
    <property type="match status" value="1"/>
</dbReference>
<feature type="compositionally biased region" description="Low complexity" evidence="1">
    <location>
        <begin position="187"/>
        <end position="214"/>
    </location>
</feature>
<dbReference type="GO" id="GO:0005634">
    <property type="term" value="C:nucleus"/>
    <property type="evidence" value="ECO:0007669"/>
    <property type="project" value="TreeGrafter"/>
</dbReference>
<organism evidence="3 4">
    <name type="scientific">Halocaridina rubra</name>
    <name type="common">Hawaiian red shrimp</name>
    <dbReference type="NCBI Taxonomy" id="373956"/>
    <lineage>
        <taxon>Eukaryota</taxon>
        <taxon>Metazoa</taxon>
        <taxon>Ecdysozoa</taxon>
        <taxon>Arthropoda</taxon>
        <taxon>Crustacea</taxon>
        <taxon>Multicrustacea</taxon>
        <taxon>Malacostraca</taxon>
        <taxon>Eumalacostraca</taxon>
        <taxon>Eucarida</taxon>
        <taxon>Decapoda</taxon>
        <taxon>Pleocyemata</taxon>
        <taxon>Caridea</taxon>
        <taxon>Atyoidea</taxon>
        <taxon>Atyidae</taxon>
        <taxon>Halocaridina</taxon>
    </lineage>
</organism>
<keyword evidence="4" id="KW-1185">Reference proteome</keyword>
<gene>
    <name evidence="3" type="primary">PCIF1</name>
    <name evidence="3" type="ORF">SK128_002878</name>
</gene>
<feature type="region of interest" description="Disordered" evidence="1">
    <location>
        <begin position="158"/>
        <end position="223"/>
    </location>
</feature>
<proteinExistence type="predicted"/>
<evidence type="ECO:0000313" key="3">
    <source>
        <dbReference type="EMBL" id="KAK7070756.1"/>
    </source>
</evidence>
<feature type="compositionally biased region" description="Polar residues" evidence="1">
    <location>
        <begin position="55"/>
        <end position="79"/>
    </location>
</feature>
<evidence type="ECO:0000259" key="2">
    <source>
        <dbReference type="PROSITE" id="PS50020"/>
    </source>
</evidence>
<feature type="compositionally biased region" description="Low complexity" evidence="1">
    <location>
        <begin position="90"/>
        <end position="101"/>
    </location>
</feature>
<dbReference type="Gene3D" id="2.20.70.10">
    <property type="match status" value="1"/>
</dbReference>
<dbReference type="AlphaFoldDB" id="A0AAN8WR10"/>
<dbReference type="Proteomes" id="UP001381693">
    <property type="component" value="Unassembled WGS sequence"/>
</dbReference>
<dbReference type="EMBL" id="JAXCGZ010015246">
    <property type="protein sequence ID" value="KAK7070756.1"/>
    <property type="molecule type" value="Genomic_DNA"/>
</dbReference>
<dbReference type="InterPro" id="IPR036020">
    <property type="entry name" value="WW_dom_sf"/>
</dbReference>
<name>A0AAN8WR10_HALRR</name>
<sequence length="432" mass="47175">MASSWESFIAASTSTAPAHTSVATTPTAVATAAGGPAVPPSMPATAPVPQMTYAPESSSPHHIASTQSYHMQPHSTSQAPPHHGMRVLIPPQAGSSSSGPSTPSPQTPVAGPPPQSAGQIHETDLPPDMLAAGWRKFWSKREQRVYFWNRVTGESLWDMPPGQAAHGTQPPGQQQYDPISDPLGIQNPANGSSANSNQSAVVTTNSSTVTSVPTPLTPPTMPVVSGVKRRASEEASGAPVVKKFILAGPWDLEIPTNVIMFERPPITLPQPHPSVEVLRGQLVAKLRSGYQEMCQARQGIDAPRDSFSRWLMERKVVDQGWDPLLPSQCFPEVSQSMYREIMNDIPIKLQRPKFTGESRKQLSKYAEAAKRMIETRSVPFQRQCQPHLTEAAKQSVEGICTKIYNLSVEHAKKIREKHLQILEENNIRGYYR</sequence>
<dbReference type="CDD" id="cd00201">
    <property type="entry name" value="WW"/>
    <property type="match status" value="1"/>
</dbReference>
<evidence type="ECO:0000313" key="4">
    <source>
        <dbReference type="Proteomes" id="UP001381693"/>
    </source>
</evidence>